<accession>A0A0M4TLE6</accession>
<dbReference type="RefSeq" id="WP_062294328.1">
    <property type="nucleotide sequence ID" value="NZ_CP012036.1"/>
</dbReference>
<protein>
    <submittedName>
        <fullName evidence="1">Uncharacterized protein</fullName>
    </submittedName>
</protein>
<evidence type="ECO:0000313" key="2">
    <source>
        <dbReference type="Proteomes" id="UP000062645"/>
    </source>
</evidence>
<reference evidence="2" key="1">
    <citation type="submission" date="2015-07" db="EMBL/GenBank/DDBJ databases">
        <title>Genome Of Nitrogen-Fixing Cyanobacterium Nostoc piscinale CENA21 From Solimoes/Amazon River Floodplain Sediments And Comparative Genomics To Uncover Biosynthetic Natural Products Potential.</title>
        <authorList>
            <person name="Leao T.F."/>
            <person name="Leao P.N."/>
            <person name="Guimaraes P.I."/>
            <person name="de Melo A.G.C."/>
            <person name="Ramos R.T.J."/>
            <person name="Silva A."/>
            <person name="Fiore M.F."/>
            <person name="Schneider M.P.C."/>
        </authorList>
    </citation>
    <scope>NUCLEOTIDE SEQUENCE [LARGE SCALE GENOMIC DNA]</scope>
    <source>
        <strain evidence="2">CENA21</strain>
    </source>
</reference>
<evidence type="ECO:0000313" key="1">
    <source>
        <dbReference type="EMBL" id="ALF54011.1"/>
    </source>
</evidence>
<dbReference type="PATRIC" id="fig|224013.5.peg.3838"/>
<gene>
    <name evidence="1" type="ORF">ACX27_16055</name>
</gene>
<dbReference type="AlphaFoldDB" id="A0A0M4TLE6"/>
<dbReference type="OrthoDB" id="463816at2"/>
<dbReference type="STRING" id="224013.ACX27_16055"/>
<dbReference type="EMBL" id="CP012036">
    <property type="protein sequence ID" value="ALF54011.1"/>
    <property type="molecule type" value="Genomic_DNA"/>
</dbReference>
<keyword evidence="2" id="KW-1185">Reference proteome</keyword>
<name>A0A0M4TLE6_9NOSO</name>
<sequence length="177" mass="20057">MFIFSVKTSSKWKSIYTKHQKVASAIALSFLLSGCSQPFRVSDTQWQTYKNSRYGFEFPYPSNWTVLSTPDNDDGVVLVSPRSQNVEIRGWASNLSPDPKNAIQSNFQTTQGVSGVLLVEVGQQEGSMKLTLTQGKVTYYWRGKSPSQEFSNYYPLFYYIAQQYQVKSAELKVLSAE</sequence>
<proteinExistence type="predicted"/>
<dbReference type="Proteomes" id="UP000062645">
    <property type="component" value="Chromosome"/>
</dbReference>
<dbReference type="PROSITE" id="PS51257">
    <property type="entry name" value="PROKAR_LIPOPROTEIN"/>
    <property type="match status" value="1"/>
</dbReference>
<organism evidence="1 2">
    <name type="scientific">Nostoc piscinale CENA21</name>
    <dbReference type="NCBI Taxonomy" id="224013"/>
    <lineage>
        <taxon>Bacteria</taxon>
        <taxon>Bacillati</taxon>
        <taxon>Cyanobacteriota</taxon>
        <taxon>Cyanophyceae</taxon>
        <taxon>Nostocales</taxon>
        <taxon>Nostocaceae</taxon>
        <taxon>Nostoc</taxon>
    </lineage>
</organism>
<reference evidence="1 2" key="2">
    <citation type="journal article" date="2016" name="Genome Announc.">
        <title>Draft Genome Sequence of the N2-Fixing Cyanobacterium Nostoc piscinale CENA21, Isolated from the Brazilian Amazon Floodplain.</title>
        <authorList>
            <person name="Leao T."/>
            <person name="Guimaraes P.I."/>
            <person name="de Melo A.G."/>
            <person name="Ramos R.T."/>
            <person name="Leao P.N."/>
            <person name="Silva A."/>
            <person name="Fiore M.F."/>
            <person name="Schneider M.P."/>
        </authorList>
    </citation>
    <scope>NUCLEOTIDE SEQUENCE [LARGE SCALE GENOMIC DNA]</scope>
    <source>
        <strain evidence="1 2">CENA21</strain>
    </source>
</reference>
<dbReference type="KEGG" id="npz:ACX27_16055"/>